<dbReference type="KEGG" id="tfa:BW733_04045"/>
<evidence type="ECO:0000313" key="2">
    <source>
        <dbReference type="Proteomes" id="UP000188235"/>
    </source>
</evidence>
<name>A0A1Q2CVJ7_9ACTN</name>
<organism evidence="1 2">
    <name type="scientific">Tessaracoccus flavescens</name>
    <dbReference type="NCBI Taxonomy" id="399497"/>
    <lineage>
        <taxon>Bacteria</taxon>
        <taxon>Bacillati</taxon>
        <taxon>Actinomycetota</taxon>
        <taxon>Actinomycetes</taxon>
        <taxon>Propionibacteriales</taxon>
        <taxon>Propionibacteriaceae</taxon>
        <taxon>Tessaracoccus</taxon>
    </lineage>
</organism>
<dbReference type="Proteomes" id="UP000188235">
    <property type="component" value="Chromosome"/>
</dbReference>
<keyword evidence="2" id="KW-1185">Reference proteome</keyword>
<gene>
    <name evidence="1" type="ORF">BW733_04045</name>
</gene>
<proteinExistence type="predicted"/>
<dbReference type="AlphaFoldDB" id="A0A1Q2CVJ7"/>
<accession>A0A1Q2CVJ7</accession>
<reference evidence="1 2" key="1">
    <citation type="journal article" date="2008" name="Int. J. Syst. Evol. Microbiol.">
        <title>Tessaracoccus flavescens sp. nov., isolated from marine sediment.</title>
        <authorList>
            <person name="Lee D.W."/>
            <person name="Lee S.D."/>
        </authorList>
    </citation>
    <scope>NUCLEOTIDE SEQUENCE [LARGE SCALE GENOMIC DNA]</scope>
    <source>
        <strain evidence="1 2">SST-39T</strain>
    </source>
</reference>
<sequence>MSAVVTVWRGMALFLQTTVAPGARVAAVQLAVPCPAVSLTLVSATFSRVVHLDPGLDALAEEHPSGLSS</sequence>
<protein>
    <submittedName>
        <fullName evidence="1">Uncharacterized protein</fullName>
    </submittedName>
</protein>
<dbReference type="EMBL" id="CP019607">
    <property type="protein sequence ID" value="AQP50126.1"/>
    <property type="molecule type" value="Genomic_DNA"/>
</dbReference>
<evidence type="ECO:0000313" key="1">
    <source>
        <dbReference type="EMBL" id="AQP50126.1"/>
    </source>
</evidence>